<evidence type="ECO:0000313" key="3">
    <source>
        <dbReference type="EMBL" id="SQI42960.1"/>
    </source>
</evidence>
<dbReference type="PANTHER" id="PTHR33420">
    <property type="entry name" value="FIMBRIAL SUBUNIT ELFA-RELATED"/>
    <property type="match status" value="1"/>
</dbReference>
<organism evidence="3 4">
    <name type="scientific">Leminorella richardii</name>
    <dbReference type="NCBI Taxonomy" id="158841"/>
    <lineage>
        <taxon>Bacteria</taxon>
        <taxon>Pseudomonadati</taxon>
        <taxon>Pseudomonadota</taxon>
        <taxon>Gammaproteobacteria</taxon>
        <taxon>Enterobacterales</taxon>
        <taxon>Budviciaceae</taxon>
        <taxon>Leminorella</taxon>
    </lineage>
</organism>
<dbReference type="AlphaFoldDB" id="A0A2X4VCF3"/>
<proteinExistence type="predicted"/>
<dbReference type="NCBIfam" id="NF011794">
    <property type="entry name" value="PRK15262.1"/>
    <property type="match status" value="1"/>
</dbReference>
<sequence>MCRNQRRLAYTLWPMAALFFASAVLAKDVDFTANVIANSCKVTVSNGGRVILGTVTPNYFAAGVTATTDYPGGQTFTLSITNCVQLSTISSVSQMQVEFTPQSGLFPLPSRQIFANDALVSGAQNVGVVIFSAQDGANRFNVLKTDGSSQAVYPVTKSTLENSTWTFYTRMQKIDASLGVTPGPVLSNVLVNVSYN</sequence>
<accession>A0A2X4VCF3</accession>
<dbReference type="Proteomes" id="UP000249005">
    <property type="component" value="Chromosome 1"/>
</dbReference>
<dbReference type="RefSeq" id="WP_111741198.1">
    <property type="nucleotide sequence ID" value="NZ_LR698987.1"/>
</dbReference>
<dbReference type="EMBL" id="LS483470">
    <property type="protein sequence ID" value="SQI42960.1"/>
    <property type="molecule type" value="Genomic_DNA"/>
</dbReference>
<dbReference type="InterPro" id="IPR050263">
    <property type="entry name" value="Bact_Fimbrial_Adh_Pro"/>
</dbReference>
<evidence type="ECO:0000259" key="2">
    <source>
        <dbReference type="Pfam" id="PF00419"/>
    </source>
</evidence>
<name>A0A2X4VCF3_9GAMM</name>
<dbReference type="SUPFAM" id="SSF49401">
    <property type="entry name" value="Bacterial adhesins"/>
    <property type="match status" value="1"/>
</dbReference>
<dbReference type="InterPro" id="IPR036937">
    <property type="entry name" value="Adhesion_dom_fimbrial_sf"/>
</dbReference>
<reference evidence="3 4" key="1">
    <citation type="submission" date="2018-06" db="EMBL/GenBank/DDBJ databases">
        <authorList>
            <consortium name="Pathogen Informatics"/>
            <person name="Doyle S."/>
        </authorList>
    </citation>
    <scope>NUCLEOTIDE SEQUENCE [LARGE SCALE GENOMIC DNA]</scope>
    <source>
        <strain evidence="3 4">NCTC12151</strain>
    </source>
</reference>
<keyword evidence="4" id="KW-1185">Reference proteome</keyword>
<dbReference type="GO" id="GO:0009289">
    <property type="term" value="C:pilus"/>
    <property type="evidence" value="ECO:0007669"/>
    <property type="project" value="InterPro"/>
</dbReference>
<dbReference type="KEGG" id="lri:NCTC12151_02813"/>
<dbReference type="InterPro" id="IPR000259">
    <property type="entry name" value="Adhesion_dom_fimbrial"/>
</dbReference>
<dbReference type="OrthoDB" id="6572549at2"/>
<feature type="signal peptide" evidence="1">
    <location>
        <begin position="1"/>
        <end position="26"/>
    </location>
</feature>
<dbReference type="PANTHER" id="PTHR33420:SF5">
    <property type="entry name" value="FIMBRIAL SUBUNIT"/>
    <property type="match status" value="1"/>
</dbReference>
<dbReference type="Gene3D" id="2.60.40.1090">
    <property type="entry name" value="Fimbrial-type adhesion domain"/>
    <property type="match status" value="1"/>
</dbReference>
<evidence type="ECO:0000313" key="4">
    <source>
        <dbReference type="Proteomes" id="UP000249005"/>
    </source>
</evidence>
<evidence type="ECO:0000256" key="1">
    <source>
        <dbReference type="SAM" id="SignalP"/>
    </source>
</evidence>
<gene>
    <name evidence="3" type="primary">yadK</name>
    <name evidence="3" type="ORF">NCTC12151_02813</name>
</gene>
<keyword evidence="1" id="KW-0732">Signal</keyword>
<feature type="chain" id="PRO_5015884503" evidence="1">
    <location>
        <begin position="27"/>
        <end position="196"/>
    </location>
</feature>
<dbReference type="InterPro" id="IPR008966">
    <property type="entry name" value="Adhesion_dom_sf"/>
</dbReference>
<dbReference type="GO" id="GO:0043709">
    <property type="term" value="P:cell adhesion involved in single-species biofilm formation"/>
    <property type="evidence" value="ECO:0007669"/>
    <property type="project" value="TreeGrafter"/>
</dbReference>
<dbReference type="Pfam" id="PF00419">
    <property type="entry name" value="Fimbrial"/>
    <property type="match status" value="1"/>
</dbReference>
<feature type="domain" description="Fimbrial-type adhesion" evidence="2">
    <location>
        <begin position="30"/>
        <end position="195"/>
    </location>
</feature>
<protein>
    <submittedName>
        <fullName evidence="3">Putative fimbrial protein StaF</fullName>
    </submittedName>
</protein>